<dbReference type="Gramene" id="TuG1812G0100002727.01.T01">
    <property type="protein sequence ID" value="TuG1812G0100002727.01.T01.cds445083"/>
    <property type="gene ID" value="TuG1812G0100002727.01"/>
</dbReference>
<keyword evidence="2" id="KW-1185">Reference proteome</keyword>
<reference evidence="1" key="2">
    <citation type="submission" date="2018-03" db="EMBL/GenBank/DDBJ databases">
        <title>The Triticum urartu genome reveals the dynamic nature of wheat genome evolution.</title>
        <authorList>
            <person name="Ling H."/>
            <person name="Ma B."/>
            <person name="Shi X."/>
            <person name="Liu H."/>
            <person name="Dong L."/>
            <person name="Sun H."/>
            <person name="Cao Y."/>
            <person name="Gao Q."/>
            <person name="Zheng S."/>
            <person name="Li Y."/>
            <person name="Yu Y."/>
            <person name="Du H."/>
            <person name="Qi M."/>
            <person name="Li Y."/>
            <person name="Yu H."/>
            <person name="Cui Y."/>
            <person name="Wang N."/>
            <person name="Chen C."/>
            <person name="Wu H."/>
            <person name="Zhao Y."/>
            <person name="Zhang J."/>
            <person name="Li Y."/>
            <person name="Zhou W."/>
            <person name="Zhang B."/>
            <person name="Hu W."/>
            <person name="Eijk M."/>
            <person name="Tang J."/>
            <person name="Witsenboer H."/>
            <person name="Zhao S."/>
            <person name="Li Z."/>
            <person name="Zhang A."/>
            <person name="Wang D."/>
            <person name="Liang C."/>
        </authorList>
    </citation>
    <scope>NUCLEOTIDE SEQUENCE [LARGE SCALE GENOMIC DNA]</scope>
    <source>
        <strain evidence="1">cv. G1812</strain>
    </source>
</reference>
<reference evidence="2" key="1">
    <citation type="journal article" date="2013" name="Nature">
        <title>Draft genome of the wheat A-genome progenitor Triticum urartu.</title>
        <authorList>
            <person name="Ling H.Q."/>
            <person name="Zhao S."/>
            <person name="Liu D."/>
            <person name="Wang J."/>
            <person name="Sun H."/>
            <person name="Zhang C."/>
            <person name="Fan H."/>
            <person name="Li D."/>
            <person name="Dong L."/>
            <person name="Tao Y."/>
            <person name="Gao C."/>
            <person name="Wu H."/>
            <person name="Li Y."/>
            <person name="Cui Y."/>
            <person name="Guo X."/>
            <person name="Zheng S."/>
            <person name="Wang B."/>
            <person name="Yu K."/>
            <person name="Liang Q."/>
            <person name="Yang W."/>
            <person name="Lou X."/>
            <person name="Chen J."/>
            <person name="Feng M."/>
            <person name="Jian J."/>
            <person name="Zhang X."/>
            <person name="Luo G."/>
            <person name="Jiang Y."/>
            <person name="Liu J."/>
            <person name="Wang Z."/>
            <person name="Sha Y."/>
            <person name="Zhang B."/>
            <person name="Wu H."/>
            <person name="Tang D."/>
            <person name="Shen Q."/>
            <person name="Xue P."/>
            <person name="Zou S."/>
            <person name="Wang X."/>
            <person name="Liu X."/>
            <person name="Wang F."/>
            <person name="Yang Y."/>
            <person name="An X."/>
            <person name="Dong Z."/>
            <person name="Zhang K."/>
            <person name="Zhang X."/>
            <person name="Luo M.C."/>
            <person name="Dvorak J."/>
            <person name="Tong Y."/>
            <person name="Wang J."/>
            <person name="Yang H."/>
            <person name="Li Z."/>
            <person name="Wang D."/>
            <person name="Zhang A."/>
            <person name="Wang J."/>
        </authorList>
    </citation>
    <scope>NUCLEOTIDE SEQUENCE</scope>
    <source>
        <strain evidence="2">cv. G1812</strain>
    </source>
</reference>
<dbReference type="EnsemblPlants" id="TuG1812G0100002727.01.T01">
    <property type="protein sequence ID" value="TuG1812G0100002727.01.T01.cds445083"/>
    <property type="gene ID" value="TuG1812G0100002727.01"/>
</dbReference>
<evidence type="ECO:0000313" key="1">
    <source>
        <dbReference type="EnsemblPlants" id="TuG1812G0100002727.01.T01.cds445083"/>
    </source>
</evidence>
<name>A0A8R7P376_TRIUA</name>
<evidence type="ECO:0000313" key="2">
    <source>
        <dbReference type="Proteomes" id="UP000015106"/>
    </source>
</evidence>
<sequence>MDQPRHRDGSAATGAKGWIGCAKGWLVAENDLLWARGIDHRVFFWHRFFSQEDCELTEVGG</sequence>
<proteinExistence type="predicted"/>
<accession>A0A8R7P376</accession>
<dbReference type="AlphaFoldDB" id="A0A8R7P376"/>
<organism evidence="1 2">
    <name type="scientific">Triticum urartu</name>
    <name type="common">Red wild einkorn</name>
    <name type="synonym">Crithodium urartu</name>
    <dbReference type="NCBI Taxonomy" id="4572"/>
    <lineage>
        <taxon>Eukaryota</taxon>
        <taxon>Viridiplantae</taxon>
        <taxon>Streptophyta</taxon>
        <taxon>Embryophyta</taxon>
        <taxon>Tracheophyta</taxon>
        <taxon>Spermatophyta</taxon>
        <taxon>Magnoliopsida</taxon>
        <taxon>Liliopsida</taxon>
        <taxon>Poales</taxon>
        <taxon>Poaceae</taxon>
        <taxon>BOP clade</taxon>
        <taxon>Pooideae</taxon>
        <taxon>Triticodae</taxon>
        <taxon>Triticeae</taxon>
        <taxon>Triticinae</taxon>
        <taxon>Triticum</taxon>
    </lineage>
</organism>
<protein>
    <submittedName>
        <fullName evidence="1">Uncharacterized protein</fullName>
    </submittedName>
</protein>
<dbReference type="Proteomes" id="UP000015106">
    <property type="component" value="Chromosome 1"/>
</dbReference>
<reference evidence="1" key="3">
    <citation type="submission" date="2022-06" db="UniProtKB">
        <authorList>
            <consortium name="EnsemblPlants"/>
        </authorList>
    </citation>
    <scope>IDENTIFICATION</scope>
</reference>